<dbReference type="PANTHER" id="PTHR36765:SF1">
    <property type="entry name" value="EXPRESSED PROTEIN"/>
    <property type="match status" value="1"/>
</dbReference>
<accession>A0ABC8UZA1</accession>
<proteinExistence type="predicted"/>
<name>A0ABC8UZA1_9AQUA</name>
<protein>
    <submittedName>
        <fullName evidence="2">Uncharacterized protein</fullName>
    </submittedName>
</protein>
<sequence>CVAPQLKHPEREPNNQFNLGTGPAEKTAIAAEKWVVAGVVEAEAAEERDDGDADWRAAIDSVAATTSFSPIHRQRSCLYLQRFNVKAQKVLDDILEKTIEVVRDPVHVPDDDPVMDGGGIRLFKHAPPGIIFDHINELQGPKKRPRILPGKGIDEKSTKFRCQLRSVAVDGMDIIAAARDAGQKSLARRQTRDAAAKTAAKREEERVAELKRIRGERWLPSIARDMQVMAILIATLVDGLGQCIEMLWRSRELRFAAIFEAVTSVARNFTMALMSCVLGMFLGRGQQDVAFL</sequence>
<dbReference type="EMBL" id="CAUOFW020009514">
    <property type="protein sequence ID" value="CAK9186267.1"/>
    <property type="molecule type" value="Genomic_DNA"/>
</dbReference>
<keyword evidence="3" id="KW-1185">Reference proteome</keyword>
<organism evidence="2 3">
    <name type="scientific">Ilex paraguariensis</name>
    <name type="common">yerba mate</name>
    <dbReference type="NCBI Taxonomy" id="185542"/>
    <lineage>
        <taxon>Eukaryota</taxon>
        <taxon>Viridiplantae</taxon>
        <taxon>Streptophyta</taxon>
        <taxon>Embryophyta</taxon>
        <taxon>Tracheophyta</taxon>
        <taxon>Spermatophyta</taxon>
        <taxon>Magnoliopsida</taxon>
        <taxon>eudicotyledons</taxon>
        <taxon>Gunneridae</taxon>
        <taxon>Pentapetalae</taxon>
        <taxon>asterids</taxon>
        <taxon>campanulids</taxon>
        <taxon>Aquifoliales</taxon>
        <taxon>Aquifoliaceae</taxon>
        <taxon>Ilex</taxon>
    </lineage>
</organism>
<feature type="region of interest" description="Disordered" evidence="1">
    <location>
        <begin position="1"/>
        <end position="22"/>
    </location>
</feature>
<evidence type="ECO:0000313" key="2">
    <source>
        <dbReference type="EMBL" id="CAK9186267.1"/>
    </source>
</evidence>
<gene>
    <name evidence="2" type="ORF">ILEXP_LOCUS56748</name>
</gene>
<comment type="caution">
    <text evidence="2">The sequence shown here is derived from an EMBL/GenBank/DDBJ whole genome shotgun (WGS) entry which is preliminary data.</text>
</comment>
<dbReference type="Proteomes" id="UP001642360">
    <property type="component" value="Unassembled WGS sequence"/>
</dbReference>
<evidence type="ECO:0000256" key="1">
    <source>
        <dbReference type="SAM" id="MobiDB-lite"/>
    </source>
</evidence>
<feature type="non-terminal residue" evidence="2">
    <location>
        <position position="1"/>
    </location>
</feature>
<evidence type="ECO:0000313" key="3">
    <source>
        <dbReference type="Proteomes" id="UP001642360"/>
    </source>
</evidence>
<dbReference type="PANTHER" id="PTHR36765">
    <property type="entry name" value="EXPRESSED PROTEIN"/>
    <property type="match status" value="1"/>
</dbReference>
<reference evidence="2 3" key="1">
    <citation type="submission" date="2024-02" db="EMBL/GenBank/DDBJ databases">
        <authorList>
            <person name="Vignale AGUSTIN F."/>
            <person name="Sosa J E."/>
            <person name="Modenutti C."/>
        </authorList>
    </citation>
    <scope>NUCLEOTIDE SEQUENCE [LARGE SCALE GENOMIC DNA]</scope>
</reference>
<dbReference type="AlphaFoldDB" id="A0ABC8UZA1"/>